<comment type="subcellular location">
    <subcellularLocation>
        <location evidence="5">Cytoplasm</location>
    </subcellularLocation>
</comment>
<dbReference type="Pfam" id="PF21948">
    <property type="entry name" value="LplA-B_cat"/>
    <property type="match status" value="1"/>
</dbReference>
<organism evidence="8 9">
    <name type="scientific">Mumia zhuanghuii</name>
    <dbReference type="NCBI Taxonomy" id="2585211"/>
    <lineage>
        <taxon>Bacteria</taxon>
        <taxon>Bacillati</taxon>
        <taxon>Actinomycetota</taxon>
        <taxon>Actinomycetes</taxon>
        <taxon>Propionibacteriales</taxon>
        <taxon>Nocardioidaceae</taxon>
        <taxon>Mumia</taxon>
    </lineage>
</organism>
<sequence>MRSTTRSTARRSLACRTPNRSTSKRTSSISSPRAAYWRIIAASSSRNRPPAAYTSSSRLGSARTNAAERLSSRTSSRSIQSALCVVAPATAIAAHARLTGSIAPACPGPPVARVRRPQARTRVADVSALEIRRIGLGSEGTDYEEMWALQRELHAERAAGVGDDVVLFLEHAPVFTAGTRTEGWERPTDGSRVVDIDRGGNITFHGPGQLVGYPIVALPAHVLVVDYVRRVEEAMIRTVSDLGVTCGRVGGRSGVWIAADDRGPERKLGQLGIRVARGVTMHGLALNCDVDMDWFAKIVPCGIADAGVTSLSLELDRRVSTAEVADALEPHLRDLLAWEPFTVSPDLGQAAAAGAVTYGLAPHLA</sequence>
<accession>A0A5Q6S002</accession>
<dbReference type="Gene3D" id="3.30.930.10">
    <property type="entry name" value="Bira Bifunctional Protein, Domain 2"/>
    <property type="match status" value="1"/>
</dbReference>
<dbReference type="InterPro" id="IPR004143">
    <property type="entry name" value="BPL_LPL_catalytic"/>
</dbReference>
<dbReference type="PROSITE" id="PS51733">
    <property type="entry name" value="BPL_LPL_CATALYTIC"/>
    <property type="match status" value="1"/>
</dbReference>
<feature type="region of interest" description="Disordered" evidence="6">
    <location>
        <begin position="1"/>
        <end position="29"/>
    </location>
</feature>
<gene>
    <name evidence="5 8" type="primary">lipB</name>
    <name evidence="8" type="ORF">FE697_008095</name>
</gene>
<evidence type="ECO:0000256" key="2">
    <source>
        <dbReference type="ARBA" id="ARBA00022679"/>
    </source>
</evidence>
<dbReference type="InterPro" id="IPR045864">
    <property type="entry name" value="aa-tRNA-synth_II/BPL/LPL"/>
</dbReference>
<comment type="similarity">
    <text evidence="5">Belongs to the LipB family.</text>
</comment>
<evidence type="ECO:0000256" key="4">
    <source>
        <dbReference type="ARBA" id="ARBA00024732"/>
    </source>
</evidence>
<comment type="catalytic activity">
    <reaction evidence="5">
        <text>octanoyl-[ACP] + L-lysyl-[protein] = N(6)-octanoyl-L-lysyl-[protein] + holo-[ACP] + H(+)</text>
        <dbReference type="Rhea" id="RHEA:17665"/>
        <dbReference type="Rhea" id="RHEA-COMP:9636"/>
        <dbReference type="Rhea" id="RHEA-COMP:9685"/>
        <dbReference type="Rhea" id="RHEA-COMP:9752"/>
        <dbReference type="Rhea" id="RHEA-COMP:9928"/>
        <dbReference type="ChEBI" id="CHEBI:15378"/>
        <dbReference type="ChEBI" id="CHEBI:29969"/>
        <dbReference type="ChEBI" id="CHEBI:64479"/>
        <dbReference type="ChEBI" id="CHEBI:78463"/>
        <dbReference type="ChEBI" id="CHEBI:78809"/>
        <dbReference type="EC" id="2.3.1.181"/>
    </reaction>
</comment>
<reference evidence="8 9" key="1">
    <citation type="submission" date="2019-09" db="EMBL/GenBank/DDBJ databases">
        <title>Mumia zhuanghuii sp. nov. isolated from the intestinal contents of plateau pika (Ochotona curzoniae) in the Qinghai-Tibet plateau of China.</title>
        <authorList>
            <person name="Tian Z."/>
        </authorList>
    </citation>
    <scope>NUCLEOTIDE SEQUENCE [LARGE SCALE GENOMIC DNA]</scope>
    <source>
        <strain evidence="9">350</strain>
    </source>
</reference>
<comment type="caution">
    <text evidence="8">The sequence shown here is derived from an EMBL/GenBank/DDBJ whole genome shotgun (WGS) entry which is preliminary data.</text>
</comment>
<feature type="region of interest" description="Disordered" evidence="6">
    <location>
        <begin position="47"/>
        <end position="73"/>
    </location>
</feature>
<dbReference type="HAMAP" id="MF_00013">
    <property type="entry name" value="LipB"/>
    <property type="match status" value="1"/>
</dbReference>
<dbReference type="NCBIfam" id="TIGR00214">
    <property type="entry name" value="lipB"/>
    <property type="match status" value="1"/>
</dbReference>
<dbReference type="PROSITE" id="PS01313">
    <property type="entry name" value="LIPB"/>
    <property type="match status" value="1"/>
</dbReference>
<dbReference type="CDD" id="cd16444">
    <property type="entry name" value="LipB"/>
    <property type="match status" value="1"/>
</dbReference>
<dbReference type="GO" id="GO:0009249">
    <property type="term" value="P:protein lipoylation"/>
    <property type="evidence" value="ECO:0007669"/>
    <property type="project" value="InterPro"/>
</dbReference>
<comment type="function">
    <text evidence="4 5">Catalyzes the transfer of endogenously produced octanoic acid from octanoyl-acyl-carrier-protein onto the lipoyl domains of lipoate-dependent enzymes. Lipoyl-ACP can also act as a substrate although octanoyl-ACP is likely to be the physiological substrate.</text>
</comment>
<name>A0A5Q6S002_9ACTN</name>
<dbReference type="AlphaFoldDB" id="A0A5Q6S002"/>
<proteinExistence type="inferred from homology"/>
<dbReference type="InterPro" id="IPR000544">
    <property type="entry name" value="Octanoyltransferase"/>
</dbReference>
<dbReference type="UniPathway" id="UPA00538">
    <property type="reaction ID" value="UER00592"/>
</dbReference>
<dbReference type="InterPro" id="IPR020605">
    <property type="entry name" value="Octanoyltransferase_CS"/>
</dbReference>
<keyword evidence="5" id="KW-0963">Cytoplasm</keyword>
<evidence type="ECO:0000256" key="3">
    <source>
        <dbReference type="ARBA" id="ARBA00023315"/>
    </source>
</evidence>
<dbReference type="Proteomes" id="UP000307768">
    <property type="component" value="Unassembled WGS sequence"/>
</dbReference>
<feature type="compositionally biased region" description="Polar residues" evidence="6">
    <location>
        <begin position="53"/>
        <end position="64"/>
    </location>
</feature>
<comment type="miscellaneous">
    <text evidence="5">In the reaction, the free carboxyl group of octanoic acid is attached via an amide linkage to the epsilon-amino group of a specific lysine residue of lipoyl domains of lipoate-dependent enzymes.</text>
</comment>
<evidence type="ECO:0000259" key="7">
    <source>
        <dbReference type="PROSITE" id="PS51733"/>
    </source>
</evidence>
<feature type="binding site" evidence="5">
    <location>
        <begin position="283"/>
        <end position="285"/>
    </location>
    <ligand>
        <name>substrate</name>
    </ligand>
</feature>
<dbReference type="NCBIfam" id="NF010925">
    <property type="entry name" value="PRK14345.1"/>
    <property type="match status" value="1"/>
</dbReference>
<evidence type="ECO:0000256" key="5">
    <source>
        <dbReference type="HAMAP-Rule" id="MF_00013"/>
    </source>
</evidence>
<dbReference type="PANTHER" id="PTHR10993:SF7">
    <property type="entry name" value="LIPOYLTRANSFERASE 2, MITOCHONDRIAL-RELATED"/>
    <property type="match status" value="1"/>
</dbReference>
<feature type="site" description="Lowers pKa of active site Cys" evidence="5">
    <location>
        <position position="267"/>
    </location>
</feature>
<evidence type="ECO:0000256" key="1">
    <source>
        <dbReference type="ARBA" id="ARBA00004821"/>
    </source>
</evidence>
<feature type="active site" description="Acyl-thioester intermediate" evidence="5">
    <location>
        <position position="301"/>
    </location>
</feature>
<dbReference type="PANTHER" id="PTHR10993">
    <property type="entry name" value="OCTANOYLTRANSFERASE"/>
    <property type="match status" value="1"/>
</dbReference>
<dbReference type="GO" id="GO:0033819">
    <property type="term" value="F:lipoyl(octanoyl) transferase activity"/>
    <property type="evidence" value="ECO:0007669"/>
    <property type="project" value="UniProtKB-EC"/>
</dbReference>
<comment type="caution">
    <text evidence="5">Lacks conserved residue(s) required for the propagation of feature annotation.</text>
</comment>
<evidence type="ECO:0000313" key="8">
    <source>
        <dbReference type="EMBL" id="KAA1423549.1"/>
    </source>
</evidence>
<dbReference type="EMBL" id="VDFQ02000002">
    <property type="protein sequence ID" value="KAA1423549.1"/>
    <property type="molecule type" value="Genomic_DNA"/>
</dbReference>
<evidence type="ECO:0000313" key="9">
    <source>
        <dbReference type="Proteomes" id="UP000307768"/>
    </source>
</evidence>
<keyword evidence="2 5" id="KW-0808">Transferase</keyword>
<keyword evidence="3 5" id="KW-0012">Acyltransferase</keyword>
<dbReference type="SUPFAM" id="SSF55681">
    <property type="entry name" value="Class II aaRS and biotin synthetases"/>
    <property type="match status" value="1"/>
</dbReference>
<feature type="binding site" evidence="5">
    <location>
        <begin position="198"/>
        <end position="205"/>
    </location>
    <ligand>
        <name>substrate</name>
    </ligand>
</feature>
<dbReference type="EC" id="2.3.1.181" evidence="5"/>
<comment type="pathway">
    <text evidence="1 5">Protein modification; protein lipoylation via endogenous pathway; protein N(6)-(lipoyl)lysine from octanoyl-[acyl-carrier-protein]: step 1/2.</text>
</comment>
<protein>
    <recommendedName>
        <fullName evidence="5">Octanoyltransferase</fullName>
        <ecNumber evidence="5">2.3.1.181</ecNumber>
    </recommendedName>
    <alternativeName>
        <fullName evidence="5">Lipoate-protein ligase B</fullName>
    </alternativeName>
    <alternativeName>
        <fullName evidence="5">Lipoyl/octanoyl transferase</fullName>
    </alternativeName>
    <alternativeName>
        <fullName evidence="5">Octanoyl-[acyl-carrier-protein]-protein N-octanoyltransferase</fullName>
    </alternativeName>
</protein>
<dbReference type="GO" id="GO:0005737">
    <property type="term" value="C:cytoplasm"/>
    <property type="evidence" value="ECO:0007669"/>
    <property type="project" value="UniProtKB-SubCell"/>
</dbReference>
<feature type="domain" description="BPL/LPL catalytic" evidence="7">
    <location>
        <begin position="160"/>
        <end position="340"/>
    </location>
</feature>
<dbReference type="OrthoDB" id="9787061at2"/>
<evidence type="ECO:0000256" key="6">
    <source>
        <dbReference type="SAM" id="MobiDB-lite"/>
    </source>
</evidence>